<evidence type="ECO:0000313" key="3">
    <source>
        <dbReference type="EMBL" id="TWJ12730.1"/>
    </source>
</evidence>
<dbReference type="InterPro" id="IPR045927">
    <property type="entry name" value="DUF6346"/>
</dbReference>
<dbReference type="Proteomes" id="UP000321617">
    <property type="component" value="Unassembled WGS sequence"/>
</dbReference>
<name>A0A562V4C8_9ACTN</name>
<gene>
    <name evidence="3" type="ORF">LX16_3494</name>
</gene>
<keyword evidence="2" id="KW-0812">Transmembrane</keyword>
<dbReference type="Pfam" id="PF19873">
    <property type="entry name" value="DUF6346"/>
    <property type="match status" value="1"/>
</dbReference>
<dbReference type="OrthoDB" id="3629791at2"/>
<evidence type="ECO:0000256" key="2">
    <source>
        <dbReference type="SAM" id="Phobius"/>
    </source>
</evidence>
<keyword evidence="4" id="KW-1185">Reference proteome</keyword>
<keyword evidence="2" id="KW-0472">Membrane</keyword>
<evidence type="ECO:0000313" key="4">
    <source>
        <dbReference type="Proteomes" id="UP000321617"/>
    </source>
</evidence>
<dbReference type="RefSeq" id="WP_147140063.1">
    <property type="nucleotide sequence ID" value="NZ_BAABIJ010000002.1"/>
</dbReference>
<evidence type="ECO:0000256" key="1">
    <source>
        <dbReference type="SAM" id="MobiDB-lite"/>
    </source>
</evidence>
<sequence>MNADAPGRPAAPAADSAHPDVPPPAGRPVPVWTGTGRVANVLKAVVLLTSAVVFGLTLISIGGGHPGFAPPFAPMRTTPVEVLDCRTVTGIHWYGVGEWTECDVTATMPDGERITRTLGRSVVSPDSVGDTVTLWTRCDATLRWCEWYRSGDPASTGPGPFIQVVGRSVAAVCLVSAAWCLAASVVGGARVSRRFQTRRSRAGIPVAWPAPGDVRRVESPDGVTGDALVAVRFGYRHDGEAPTRPPLLSVNGVSVPLSEWAEYEIPVPSRRLFMLRAGVWRADGTTNPAGRVALRLRPGDRVELDYLAPKDFGKPGRLVGRPVRAVERSWWRLTVLLIVPAAILAVVTG</sequence>
<dbReference type="EMBL" id="VLLL01000006">
    <property type="protein sequence ID" value="TWJ12730.1"/>
    <property type="molecule type" value="Genomic_DNA"/>
</dbReference>
<keyword evidence="2" id="KW-1133">Transmembrane helix</keyword>
<protein>
    <submittedName>
        <fullName evidence="3">Uncharacterized protein</fullName>
    </submittedName>
</protein>
<accession>A0A562V4C8</accession>
<dbReference type="AlphaFoldDB" id="A0A562V4C8"/>
<reference evidence="3 4" key="1">
    <citation type="journal article" date="2013" name="Stand. Genomic Sci.">
        <title>Genomic Encyclopedia of Type Strains, Phase I: The one thousand microbial genomes (KMG-I) project.</title>
        <authorList>
            <person name="Kyrpides N.C."/>
            <person name="Woyke T."/>
            <person name="Eisen J.A."/>
            <person name="Garrity G."/>
            <person name="Lilburn T.G."/>
            <person name="Beck B.J."/>
            <person name="Whitman W.B."/>
            <person name="Hugenholtz P."/>
            <person name="Klenk H.P."/>
        </authorList>
    </citation>
    <scope>NUCLEOTIDE SEQUENCE [LARGE SCALE GENOMIC DNA]</scope>
    <source>
        <strain evidence="3 4">DSM 45044</strain>
    </source>
</reference>
<feature type="compositionally biased region" description="Low complexity" evidence="1">
    <location>
        <begin position="1"/>
        <end position="16"/>
    </location>
</feature>
<comment type="caution">
    <text evidence="3">The sequence shown here is derived from an EMBL/GenBank/DDBJ whole genome shotgun (WGS) entry which is preliminary data.</text>
</comment>
<feature type="transmembrane region" description="Helical" evidence="2">
    <location>
        <begin position="44"/>
        <end position="65"/>
    </location>
</feature>
<feature type="transmembrane region" description="Helical" evidence="2">
    <location>
        <begin position="169"/>
        <end position="191"/>
    </location>
</feature>
<organism evidence="3 4">
    <name type="scientific">Stackebrandtia albiflava</name>
    <dbReference type="NCBI Taxonomy" id="406432"/>
    <lineage>
        <taxon>Bacteria</taxon>
        <taxon>Bacillati</taxon>
        <taxon>Actinomycetota</taxon>
        <taxon>Actinomycetes</taxon>
        <taxon>Glycomycetales</taxon>
        <taxon>Glycomycetaceae</taxon>
        <taxon>Stackebrandtia</taxon>
    </lineage>
</organism>
<feature type="region of interest" description="Disordered" evidence="1">
    <location>
        <begin position="1"/>
        <end position="28"/>
    </location>
</feature>
<feature type="transmembrane region" description="Helical" evidence="2">
    <location>
        <begin position="330"/>
        <end position="348"/>
    </location>
</feature>
<proteinExistence type="predicted"/>